<dbReference type="CDD" id="cd06464">
    <property type="entry name" value="ACD_sHsps-like"/>
    <property type="match status" value="1"/>
</dbReference>
<dbReference type="Pfam" id="PF00011">
    <property type="entry name" value="HSP20"/>
    <property type="match status" value="1"/>
</dbReference>
<protein>
    <recommendedName>
        <fullName evidence="3">SHSP domain-containing protein</fullName>
    </recommendedName>
</protein>
<evidence type="ECO:0000256" key="1">
    <source>
        <dbReference type="PROSITE-ProRule" id="PRU00285"/>
    </source>
</evidence>
<dbReference type="Gene3D" id="2.60.40.790">
    <property type="match status" value="1"/>
</dbReference>
<dbReference type="InterPro" id="IPR002068">
    <property type="entry name" value="A-crystallin/Hsp20_dom"/>
</dbReference>
<gene>
    <name evidence="4" type="ORF">COT94_00040</name>
</gene>
<dbReference type="PROSITE" id="PS01031">
    <property type="entry name" value="SHSP"/>
    <property type="match status" value="1"/>
</dbReference>
<evidence type="ECO:0000256" key="2">
    <source>
        <dbReference type="RuleBase" id="RU003616"/>
    </source>
</evidence>
<dbReference type="AlphaFoldDB" id="A0A2M6WUM5"/>
<name>A0A2M6WUM5_9BACT</name>
<dbReference type="EMBL" id="PFAM01000001">
    <property type="protein sequence ID" value="PIT96505.1"/>
    <property type="molecule type" value="Genomic_DNA"/>
</dbReference>
<dbReference type="SUPFAM" id="SSF49764">
    <property type="entry name" value="HSP20-like chaperones"/>
    <property type="match status" value="1"/>
</dbReference>
<organism evidence="4 5">
    <name type="scientific">Candidatus Falkowbacteria bacterium CG10_big_fil_rev_8_21_14_0_10_37_14</name>
    <dbReference type="NCBI Taxonomy" id="1974561"/>
    <lineage>
        <taxon>Bacteria</taxon>
        <taxon>Candidatus Falkowiibacteriota</taxon>
    </lineage>
</organism>
<comment type="similarity">
    <text evidence="1 2">Belongs to the small heat shock protein (HSP20) family.</text>
</comment>
<evidence type="ECO:0000259" key="3">
    <source>
        <dbReference type="PROSITE" id="PS01031"/>
    </source>
</evidence>
<accession>A0A2M6WUM5</accession>
<feature type="domain" description="SHSP" evidence="3">
    <location>
        <begin position="24"/>
        <end position="134"/>
    </location>
</feature>
<dbReference type="PANTHER" id="PTHR11527">
    <property type="entry name" value="HEAT-SHOCK PROTEIN 20 FAMILY MEMBER"/>
    <property type="match status" value="1"/>
</dbReference>
<dbReference type="Proteomes" id="UP000228533">
    <property type="component" value="Unassembled WGS sequence"/>
</dbReference>
<sequence>MSLFKKDLTEASEEKNFSQHLADLDFEEGQLAVDVYEQNNKLIVKSTIAGAKPEDIDITLSGDMLTIKGRREMDSFIDHKDYLYRECYWGRFSRTLILPFEVDENSIDVDLDKGVLTIILSKAKVQKETKIKIK</sequence>
<dbReference type="InterPro" id="IPR008978">
    <property type="entry name" value="HSP20-like_chaperone"/>
</dbReference>
<proteinExistence type="inferred from homology"/>
<evidence type="ECO:0000313" key="5">
    <source>
        <dbReference type="Proteomes" id="UP000228533"/>
    </source>
</evidence>
<evidence type="ECO:0000313" key="4">
    <source>
        <dbReference type="EMBL" id="PIT96505.1"/>
    </source>
</evidence>
<reference evidence="5" key="1">
    <citation type="submission" date="2017-09" db="EMBL/GenBank/DDBJ databases">
        <title>Depth-based differentiation of microbial function through sediment-hosted aquifers and enrichment of novel symbionts in the deep terrestrial subsurface.</title>
        <authorList>
            <person name="Probst A.J."/>
            <person name="Ladd B."/>
            <person name="Jarett J.K."/>
            <person name="Geller-Mcgrath D.E."/>
            <person name="Sieber C.M.K."/>
            <person name="Emerson J.B."/>
            <person name="Anantharaman K."/>
            <person name="Thomas B.C."/>
            <person name="Malmstrom R."/>
            <person name="Stieglmeier M."/>
            <person name="Klingl A."/>
            <person name="Woyke T."/>
            <person name="Ryan C.M."/>
            <person name="Banfield J.F."/>
        </authorList>
    </citation>
    <scope>NUCLEOTIDE SEQUENCE [LARGE SCALE GENOMIC DNA]</scope>
</reference>
<dbReference type="InterPro" id="IPR031107">
    <property type="entry name" value="Small_HSP"/>
</dbReference>
<comment type="caution">
    <text evidence="4">The sequence shown here is derived from an EMBL/GenBank/DDBJ whole genome shotgun (WGS) entry which is preliminary data.</text>
</comment>